<accession>A0A1H4K210</accession>
<organism evidence="1 2">
    <name type="scientific">Terriglobus roseus</name>
    <dbReference type="NCBI Taxonomy" id="392734"/>
    <lineage>
        <taxon>Bacteria</taxon>
        <taxon>Pseudomonadati</taxon>
        <taxon>Acidobacteriota</taxon>
        <taxon>Terriglobia</taxon>
        <taxon>Terriglobales</taxon>
        <taxon>Acidobacteriaceae</taxon>
        <taxon>Terriglobus</taxon>
    </lineage>
</organism>
<dbReference type="Proteomes" id="UP000182409">
    <property type="component" value="Unassembled WGS sequence"/>
</dbReference>
<proteinExistence type="predicted"/>
<reference evidence="1 2" key="1">
    <citation type="submission" date="2016-10" db="EMBL/GenBank/DDBJ databases">
        <authorList>
            <person name="de Groot N.N."/>
        </authorList>
    </citation>
    <scope>NUCLEOTIDE SEQUENCE [LARGE SCALE GENOMIC DNA]</scope>
    <source>
        <strain evidence="1 2">AB35.6</strain>
    </source>
</reference>
<gene>
    <name evidence="1" type="ORF">SAMN05443244_0938</name>
</gene>
<evidence type="ECO:0000313" key="1">
    <source>
        <dbReference type="EMBL" id="SEB52118.1"/>
    </source>
</evidence>
<dbReference type="EMBL" id="FNSD01000001">
    <property type="protein sequence ID" value="SEB52118.1"/>
    <property type="molecule type" value="Genomic_DNA"/>
</dbReference>
<evidence type="ECO:0000313" key="2">
    <source>
        <dbReference type="Proteomes" id="UP000182409"/>
    </source>
</evidence>
<dbReference type="AlphaFoldDB" id="A0A1H4K210"/>
<protein>
    <submittedName>
        <fullName evidence="1">Uncharacterized protein</fullName>
    </submittedName>
</protein>
<name>A0A1H4K210_9BACT</name>
<sequence length="44" mass="4800">MILDRIDGVHCALKLSTQAPQAKKSYDPTGRVTSVELAEVLSRT</sequence>